<evidence type="ECO:0000313" key="5">
    <source>
        <dbReference type="Proteomes" id="UP000027138"/>
    </source>
</evidence>
<dbReference type="GO" id="GO:0005739">
    <property type="term" value="C:mitochondrion"/>
    <property type="evidence" value="ECO:0007669"/>
    <property type="project" value="TreeGrafter"/>
</dbReference>
<dbReference type="InterPro" id="IPR022383">
    <property type="entry name" value="Lactate/malate_DH_C"/>
</dbReference>
<dbReference type="SUPFAM" id="SSF56327">
    <property type="entry name" value="LDH C-terminal domain-like"/>
    <property type="match status" value="1"/>
</dbReference>
<sequence>MAYATVRFVESSLHALDGDGDVYECSFVQSDLTDLPFFASRVKLRRMGLEAIISSDLQGLTEYEQKTLENLKPELKANIEKGIAFAQKQPMAA</sequence>
<evidence type="ECO:0000256" key="1">
    <source>
        <dbReference type="ARBA" id="ARBA00023002"/>
    </source>
</evidence>
<dbReference type="Proteomes" id="UP000027138">
    <property type="component" value="Unassembled WGS sequence"/>
</dbReference>
<protein>
    <recommendedName>
        <fullName evidence="3">Lactate/malate dehydrogenase C-terminal domain-containing protein</fullName>
    </recommendedName>
</protein>
<organism evidence="4 5">
    <name type="scientific">Jatropha curcas</name>
    <name type="common">Barbados nut</name>
    <dbReference type="NCBI Taxonomy" id="180498"/>
    <lineage>
        <taxon>Eukaryota</taxon>
        <taxon>Viridiplantae</taxon>
        <taxon>Streptophyta</taxon>
        <taxon>Embryophyta</taxon>
        <taxon>Tracheophyta</taxon>
        <taxon>Spermatophyta</taxon>
        <taxon>Magnoliopsida</taxon>
        <taxon>eudicotyledons</taxon>
        <taxon>Gunneridae</taxon>
        <taxon>Pentapetalae</taxon>
        <taxon>rosids</taxon>
        <taxon>fabids</taxon>
        <taxon>Malpighiales</taxon>
        <taxon>Euphorbiaceae</taxon>
        <taxon>Crotonoideae</taxon>
        <taxon>Jatropheae</taxon>
        <taxon>Jatropha</taxon>
    </lineage>
</organism>
<dbReference type="STRING" id="180498.A0A067JFK7"/>
<dbReference type="PANTHER" id="PTHR11540">
    <property type="entry name" value="MALATE AND LACTATE DEHYDROGENASE"/>
    <property type="match status" value="1"/>
</dbReference>
<reference evidence="4 5" key="1">
    <citation type="journal article" date="2014" name="PLoS ONE">
        <title>Global Analysis of Gene Expression Profiles in Physic Nut (Jatropha curcas L.) Seedlings Exposed to Salt Stress.</title>
        <authorList>
            <person name="Zhang L."/>
            <person name="Zhang C."/>
            <person name="Wu P."/>
            <person name="Chen Y."/>
            <person name="Li M."/>
            <person name="Jiang H."/>
            <person name="Wu G."/>
        </authorList>
    </citation>
    <scope>NUCLEOTIDE SEQUENCE [LARGE SCALE GENOMIC DNA]</scope>
    <source>
        <strain evidence="5">cv. GZQX0401</strain>
        <tissue evidence="4">Young leaves</tissue>
    </source>
</reference>
<dbReference type="OrthoDB" id="1685274at2759"/>
<evidence type="ECO:0000313" key="4">
    <source>
        <dbReference type="EMBL" id="KDP22622.1"/>
    </source>
</evidence>
<proteinExistence type="predicted"/>
<dbReference type="GO" id="GO:0030060">
    <property type="term" value="F:L-malate dehydrogenase (NAD+) activity"/>
    <property type="evidence" value="ECO:0007669"/>
    <property type="project" value="TreeGrafter"/>
</dbReference>
<evidence type="ECO:0000259" key="3">
    <source>
        <dbReference type="Pfam" id="PF02866"/>
    </source>
</evidence>
<dbReference type="InterPro" id="IPR015955">
    <property type="entry name" value="Lactate_DH/Glyco_Ohase_4_C"/>
</dbReference>
<gene>
    <name evidence="4" type="ORF">JCGZ_02876</name>
</gene>
<accession>A0A067JFK7</accession>
<dbReference type="EMBL" id="KK915438">
    <property type="protein sequence ID" value="KDP22622.1"/>
    <property type="molecule type" value="Genomic_DNA"/>
</dbReference>
<dbReference type="Pfam" id="PF02866">
    <property type="entry name" value="Ldh_1_C"/>
    <property type="match status" value="1"/>
</dbReference>
<name>A0A067JFK7_JATCU</name>
<evidence type="ECO:0000256" key="2">
    <source>
        <dbReference type="ARBA" id="ARBA00023027"/>
    </source>
</evidence>
<dbReference type="AlphaFoldDB" id="A0A067JFK7"/>
<dbReference type="Gene3D" id="3.90.110.10">
    <property type="entry name" value="Lactate dehydrogenase/glycoside hydrolase, family 4, C-terminal"/>
    <property type="match status" value="1"/>
</dbReference>
<feature type="domain" description="Lactate/malate dehydrogenase C-terminal" evidence="3">
    <location>
        <begin position="1"/>
        <end position="85"/>
    </location>
</feature>
<keyword evidence="1" id="KW-0560">Oxidoreductase</keyword>
<dbReference type="PANTHER" id="PTHR11540:SF16">
    <property type="entry name" value="MALATE DEHYDROGENASE, MITOCHONDRIAL"/>
    <property type="match status" value="1"/>
</dbReference>
<keyword evidence="5" id="KW-1185">Reference proteome</keyword>
<keyword evidence="2" id="KW-0520">NAD</keyword>